<feature type="transmembrane region" description="Helical" evidence="10">
    <location>
        <begin position="117"/>
        <end position="141"/>
    </location>
</feature>
<evidence type="ECO:0000313" key="12">
    <source>
        <dbReference type="EMBL" id="QTR49391.1"/>
    </source>
</evidence>
<dbReference type="InterPro" id="IPR000412">
    <property type="entry name" value="ABC_2_transport"/>
</dbReference>
<protein>
    <submittedName>
        <fullName evidence="12">ABC transporter permease</fullName>
    </submittedName>
</protein>
<evidence type="ECO:0000256" key="10">
    <source>
        <dbReference type="SAM" id="Phobius"/>
    </source>
</evidence>
<organism evidence="12 13">
    <name type="scientific">Candidatus Thiothrix anitrata</name>
    <dbReference type="NCBI Taxonomy" id="2823902"/>
    <lineage>
        <taxon>Bacteria</taxon>
        <taxon>Pseudomonadati</taxon>
        <taxon>Pseudomonadota</taxon>
        <taxon>Gammaproteobacteria</taxon>
        <taxon>Thiotrichales</taxon>
        <taxon>Thiotrichaceae</taxon>
        <taxon>Thiothrix</taxon>
    </lineage>
</organism>
<keyword evidence="4" id="KW-1003">Cell membrane</keyword>
<evidence type="ECO:0000256" key="9">
    <source>
        <dbReference type="ARBA" id="ARBA00023136"/>
    </source>
</evidence>
<feature type="domain" description="ABC-2 type transporter transmembrane" evidence="11">
    <location>
        <begin position="20"/>
        <end position="227"/>
    </location>
</feature>
<feature type="transmembrane region" description="Helical" evidence="10">
    <location>
        <begin position="39"/>
        <end position="60"/>
    </location>
</feature>
<feature type="transmembrane region" description="Helical" evidence="10">
    <location>
        <begin position="66"/>
        <end position="84"/>
    </location>
</feature>
<feature type="transmembrane region" description="Helical" evidence="10">
    <location>
        <begin position="147"/>
        <end position="170"/>
    </location>
</feature>
<sequence length="243" mass="27654">MNIMTNGSLLHSLKIQQRVIYALLMREILTRYGRNNIGFLWLIFEPLFFVSVFVVLAITYRFDNITAVPVVAFAVTGYGSLILWRNMADRSKSAISSNAALMHHKNVKVNDILFARLLLEMLGVSAAFLVLVLTFLGIGMMPPPEDIFTLLMGWLLLAWFGFAFGLCLAVPLEKIESFNRMWGYISLVLFMLSGAGFMVDWLPKPMQDFMLWIPMVHGVEMLRNGYFGSLVITYESPDLFDRC</sequence>
<evidence type="ECO:0000256" key="4">
    <source>
        <dbReference type="ARBA" id="ARBA00022475"/>
    </source>
</evidence>
<dbReference type="PANTHER" id="PTHR30413">
    <property type="entry name" value="INNER MEMBRANE TRANSPORT PERMEASE"/>
    <property type="match status" value="1"/>
</dbReference>
<keyword evidence="9 10" id="KW-0472">Membrane</keyword>
<dbReference type="PANTHER" id="PTHR30413:SF10">
    <property type="entry name" value="CAPSULE POLYSACCHARIDE EXPORT INNER-MEMBRANE PROTEIN CTRC"/>
    <property type="match status" value="1"/>
</dbReference>
<dbReference type="PRINTS" id="PR00164">
    <property type="entry name" value="ABC2TRNSPORT"/>
</dbReference>
<accession>A0ABX7X098</accession>
<keyword evidence="5" id="KW-0762">Sugar transport</keyword>
<keyword evidence="13" id="KW-1185">Reference proteome</keyword>
<reference evidence="12 13" key="1">
    <citation type="submission" date="2021-04" db="EMBL/GenBank/DDBJ databases">
        <title>Genomics, taxonomy and metabolism of representatives of sulfur bacteria of the genus Thiothrix: Thiothrix fructosivorans QT, Thiothrix unzii A1T and three new species, Thiothrix subterranea sp. nov., Thiothrix litoralis sp. nov. and 'Candidatus Thiothrix anitrata' sp. nov.</title>
        <authorList>
            <person name="Ravin N.V."/>
            <person name="Smolyakov D."/>
            <person name="Rudenko T.S."/>
            <person name="Mardanov A.V."/>
            <person name="Beletsky A.V."/>
            <person name="Markov N.D."/>
            <person name="Fomenkov A.I."/>
            <person name="Roberts R.J."/>
            <person name="Karnachuk O.V."/>
            <person name="Novikov A."/>
            <person name="Grabovich M.Y."/>
        </authorList>
    </citation>
    <scope>NUCLEOTIDE SEQUENCE [LARGE SCALE GENOMIC DNA]</scope>
    <source>
        <strain evidence="12 13">A52</strain>
    </source>
</reference>
<evidence type="ECO:0000256" key="1">
    <source>
        <dbReference type="ARBA" id="ARBA00004651"/>
    </source>
</evidence>
<dbReference type="Pfam" id="PF01061">
    <property type="entry name" value="ABC2_membrane"/>
    <property type="match status" value="1"/>
</dbReference>
<evidence type="ECO:0000256" key="3">
    <source>
        <dbReference type="ARBA" id="ARBA00022448"/>
    </source>
</evidence>
<gene>
    <name evidence="12" type="ORF">J8380_14235</name>
</gene>
<keyword evidence="7 10" id="KW-1133">Transmembrane helix</keyword>
<feature type="transmembrane region" description="Helical" evidence="10">
    <location>
        <begin position="182"/>
        <end position="202"/>
    </location>
</feature>
<dbReference type="EMBL" id="CP072800">
    <property type="protein sequence ID" value="QTR49391.1"/>
    <property type="molecule type" value="Genomic_DNA"/>
</dbReference>
<comment type="subcellular location">
    <subcellularLocation>
        <location evidence="1">Cell membrane</location>
        <topology evidence="1">Multi-pass membrane protein</topology>
    </subcellularLocation>
</comment>
<evidence type="ECO:0000256" key="7">
    <source>
        <dbReference type="ARBA" id="ARBA00022989"/>
    </source>
</evidence>
<evidence type="ECO:0000256" key="8">
    <source>
        <dbReference type="ARBA" id="ARBA00023047"/>
    </source>
</evidence>
<keyword evidence="8" id="KW-0625">Polysaccharide transport</keyword>
<evidence type="ECO:0000256" key="5">
    <source>
        <dbReference type="ARBA" id="ARBA00022597"/>
    </source>
</evidence>
<comment type="similarity">
    <text evidence="2">Belongs to the ABC-2 integral membrane protein family.</text>
</comment>
<dbReference type="Proteomes" id="UP000672027">
    <property type="component" value="Chromosome"/>
</dbReference>
<keyword evidence="6 10" id="KW-0812">Transmembrane</keyword>
<dbReference type="InterPro" id="IPR013525">
    <property type="entry name" value="ABC2_TM"/>
</dbReference>
<evidence type="ECO:0000313" key="13">
    <source>
        <dbReference type="Proteomes" id="UP000672027"/>
    </source>
</evidence>
<evidence type="ECO:0000256" key="2">
    <source>
        <dbReference type="ARBA" id="ARBA00007783"/>
    </source>
</evidence>
<evidence type="ECO:0000259" key="11">
    <source>
        <dbReference type="Pfam" id="PF01061"/>
    </source>
</evidence>
<proteinExistence type="inferred from homology"/>
<keyword evidence="3" id="KW-0813">Transport</keyword>
<name>A0ABX7X098_9GAMM</name>
<evidence type="ECO:0000256" key="6">
    <source>
        <dbReference type="ARBA" id="ARBA00022692"/>
    </source>
</evidence>